<accession>D2RIG1</accession>
<protein>
    <recommendedName>
        <fullName evidence="7">EamA domain-containing protein</fullName>
    </recommendedName>
</protein>
<dbReference type="InterPro" id="IPR037185">
    <property type="entry name" value="EmrE-like"/>
</dbReference>
<feature type="transmembrane region" description="Helical" evidence="6">
    <location>
        <begin position="229"/>
        <end position="248"/>
    </location>
</feature>
<gene>
    <name evidence="8" type="ordered locus">Acfer_0460</name>
</gene>
<dbReference type="InterPro" id="IPR000620">
    <property type="entry name" value="EamA_dom"/>
</dbReference>
<feature type="transmembrane region" description="Helical" evidence="6">
    <location>
        <begin position="146"/>
        <end position="162"/>
    </location>
</feature>
<evidence type="ECO:0000256" key="3">
    <source>
        <dbReference type="ARBA" id="ARBA00022692"/>
    </source>
</evidence>
<feature type="transmembrane region" description="Helical" evidence="6">
    <location>
        <begin position="200"/>
        <end position="223"/>
    </location>
</feature>
<feature type="transmembrane region" description="Helical" evidence="6">
    <location>
        <begin position="168"/>
        <end position="188"/>
    </location>
</feature>
<feature type="transmembrane region" description="Helical" evidence="6">
    <location>
        <begin position="283"/>
        <end position="300"/>
    </location>
</feature>
<dbReference type="KEGG" id="afn:Acfer_0460"/>
<keyword evidence="4 6" id="KW-1133">Transmembrane helix</keyword>
<evidence type="ECO:0000313" key="8">
    <source>
        <dbReference type="EMBL" id="ADB46863.1"/>
    </source>
</evidence>
<comment type="subcellular location">
    <subcellularLocation>
        <location evidence="1">Membrane</location>
        <topology evidence="1">Multi-pass membrane protein</topology>
    </subcellularLocation>
</comment>
<feature type="transmembrane region" description="Helical" evidence="6">
    <location>
        <begin position="28"/>
        <end position="46"/>
    </location>
</feature>
<evidence type="ECO:0000256" key="4">
    <source>
        <dbReference type="ARBA" id="ARBA00022989"/>
    </source>
</evidence>
<dbReference type="STRING" id="591001.Acfer_0460"/>
<dbReference type="eggNOG" id="COG0697">
    <property type="taxonomic scope" value="Bacteria"/>
</dbReference>
<name>D2RIG1_ACIFV</name>
<comment type="similarity">
    <text evidence="2">Belongs to the EamA transporter family.</text>
</comment>
<feature type="domain" description="EamA" evidence="7">
    <location>
        <begin position="27"/>
        <end position="157"/>
    </location>
</feature>
<organism evidence="8 9">
    <name type="scientific">Acidaminococcus fermentans (strain ATCC 25085 / DSM 20731 / CCUG 9996 / CIP 106432 / VR4)</name>
    <dbReference type="NCBI Taxonomy" id="591001"/>
    <lineage>
        <taxon>Bacteria</taxon>
        <taxon>Bacillati</taxon>
        <taxon>Bacillota</taxon>
        <taxon>Negativicutes</taxon>
        <taxon>Acidaminococcales</taxon>
        <taxon>Acidaminococcaceae</taxon>
        <taxon>Acidaminococcus</taxon>
    </lineage>
</organism>
<dbReference type="PANTHER" id="PTHR22911:SF6">
    <property type="entry name" value="SOLUTE CARRIER FAMILY 35 MEMBER G1"/>
    <property type="match status" value="1"/>
</dbReference>
<dbReference type="EMBL" id="CP001859">
    <property type="protein sequence ID" value="ADB46863.1"/>
    <property type="molecule type" value="Genomic_DNA"/>
</dbReference>
<dbReference type="SUPFAM" id="SSF103481">
    <property type="entry name" value="Multidrug resistance efflux transporter EmrE"/>
    <property type="match status" value="2"/>
</dbReference>
<evidence type="ECO:0000313" key="9">
    <source>
        <dbReference type="Proteomes" id="UP000001902"/>
    </source>
</evidence>
<dbReference type="AlphaFoldDB" id="D2RIG1"/>
<keyword evidence="5 6" id="KW-0472">Membrane</keyword>
<evidence type="ECO:0000259" key="7">
    <source>
        <dbReference type="Pfam" id="PF00892"/>
    </source>
</evidence>
<dbReference type="Pfam" id="PF00892">
    <property type="entry name" value="EamA"/>
    <property type="match status" value="2"/>
</dbReference>
<evidence type="ECO:0000256" key="6">
    <source>
        <dbReference type="SAM" id="Phobius"/>
    </source>
</evidence>
<dbReference type="GO" id="GO:0016020">
    <property type="term" value="C:membrane"/>
    <property type="evidence" value="ECO:0007669"/>
    <property type="project" value="UniProtKB-SubCell"/>
</dbReference>
<evidence type="ECO:0000256" key="1">
    <source>
        <dbReference type="ARBA" id="ARBA00004141"/>
    </source>
</evidence>
<keyword evidence="3 6" id="KW-0812">Transmembrane</keyword>
<dbReference type="Proteomes" id="UP000001902">
    <property type="component" value="Chromosome"/>
</dbReference>
<proteinExistence type="inferred from homology"/>
<feature type="transmembrane region" description="Helical" evidence="6">
    <location>
        <begin position="87"/>
        <end position="105"/>
    </location>
</feature>
<evidence type="ECO:0000256" key="5">
    <source>
        <dbReference type="ARBA" id="ARBA00023136"/>
    </source>
</evidence>
<feature type="domain" description="EamA" evidence="7">
    <location>
        <begin position="170"/>
        <end position="300"/>
    </location>
</feature>
<feature type="transmembrane region" description="Helical" evidence="6">
    <location>
        <begin position="58"/>
        <end position="75"/>
    </location>
</feature>
<evidence type="ECO:0000256" key="2">
    <source>
        <dbReference type="ARBA" id="ARBA00007362"/>
    </source>
</evidence>
<feature type="transmembrane region" description="Helical" evidence="6">
    <location>
        <begin position="260"/>
        <end position="277"/>
    </location>
</feature>
<feature type="transmembrane region" description="Helical" evidence="6">
    <location>
        <begin position="117"/>
        <end position="134"/>
    </location>
</feature>
<keyword evidence="9" id="KW-1185">Reference proteome</keyword>
<dbReference type="PANTHER" id="PTHR22911">
    <property type="entry name" value="ACYL-MALONYL CONDENSING ENZYME-RELATED"/>
    <property type="match status" value="1"/>
</dbReference>
<reference evidence="8 9" key="1">
    <citation type="journal article" date="2010" name="Stand. Genomic Sci.">
        <title>Complete genome sequence of Acidaminococcus fermentans type strain (VR4).</title>
        <authorList>
            <person name="Chang Y.J."/>
            <person name="Pukall R."/>
            <person name="Saunders E."/>
            <person name="Lapidus A."/>
            <person name="Copeland A."/>
            <person name="Nolan M."/>
            <person name="Glavina Del Rio T."/>
            <person name="Lucas S."/>
            <person name="Chen F."/>
            <person name="Tice H."/>
            <person name="Cheng J.F."/>
            <person name="Han C."/>
            <person name="Detter J.C."/>
            <person name="Bruce D."/>
            <person name="Goodwin L."/>
            <person name="Pitluck S."/>
            <person name="Mikhailova N."/>
            <person name="Liolios K."/>
            <person name="Pati A."/>
            <person name="Ivanova N."/>
            <person name="Mavromatis K."/>
            <person name="Chen A."/>
            <person name="Palaniappan K."/>
            <person name="Land M."/>
            <person name="Hauser L."/>
            <person name="Jeffries C.D."/>
            <person name="Brettin T."/>
            <person name="Rohde M."/>
            <person name="Goker M."/>
            <person name="Bristow J."/>
            <person name="Eisen J.A."/>
            <person name="Markowitz V."/>
            <person name="Hugenholtz P."/>
            <person name="Kyrpides N.C."/>
            <person name="Klenk H.P."/>
        </authorList>
    </citation>
    <scope>NUCLEOTIDE SEQUENCE [LARGE SCALE GENOMIC DNA]</scope>
    <source>
        <strain evidence="9">ATCC 25085 / DSM 20731 / CCUG 9996 / CIP 106432 / VR4</strain>
    </source>
</reference>
<sequence>MLQSLLYTKKKGRELGESMVTLSTAKKGILASILAAVFFTTMDVGAKKLIHLGTGEITFFRGVIGLLLLPFMARMESRPVFSGKDHLLLHLRGLFGCACLLFFFYCLNGLTLGDAEILTQLSAFFMCLLSPVFLKGKLQKRAVPRLGMIALGAAIVLQVWNYHSFNLFAVFGILSAFFAACAYVCIGIMTERGGHTQTELVFYFQLYSALGGLLLMGLGHWALPVGAEWGWILELALSALLGQVCLTWGCTHIHPTMVNFLMYTGILFHILAGVLLWGETLTLYSWVGGSLIVLGSVLLLKQ</sequence>
<dbReference type="HOGENOM" id="CLU_032828_0_1_9"/>